<accession>A0A6L8WBE8</accession>
<evidence type="ECO:0000313" key="1">
    <source>
        <dbReference type="EMBL" id="MZR31457.1"/>
    </source>
</evidence>
<sequence>MERTRRIGLDEMIAGSGKSWWAELGKVLIDHRPVGKHRDVTTTSSS</sequence>
<name>A0A6L8WBE8_9PROT</name>
<gene>
    <name evidence="1" type="ORF">GQE98_12525</name>
</gene>
<organism evidence="1 2">
    <name type="scientific">Sneathiella litorea</name>
    <dbReference type="NCBI Taxonomy" id="2606216"/>
    <lineage>
        <taxon>Bacteria</taxon>
        <taxon>Pseudomonadati</taxon>
        <taxon>Pseudomonadota</taxon>
        <taxon>Alphaproteobacteria</taxon>
        <taxon>Sneathiellales</taxon>
        <taxon>Sneathiellaceae</taxon>
        <taxon>Sneathiella</taxon>
    </lineage>
</organism>
<dbReference type="EMBL" id="WTUW01000002">
    <property type="protein sequence ID" value="MZR31457.1"/>
    <property type="molecule type" value="Genomic_DNA"/>
</dbReference>
<keyword evidence="2" id="KW-1185">Reference proteome</keyword>
<reference evidence="1 2" key="1">
    <citation type="submission" date="2019-12" db="EMBL/GenBank/DDBJ databases">
        <title>Snethiella sp. nov. sp. isolated from sea sand.</title>
        <authorList>
            <person name="Kim J."/>
            <person name="Jeong S.E."/>
            <person name="Jung H.S."/>
            <person name="Jeon C.O."/>
        </authorList>
    </citation>
    <scope>NUCLEOTIDE SEQUENCE [LARGE SCALE GENOMIC DNA]</scope>
    <source>
        <strain evidence="1 2">DP05</strain>
    </source>
</reference>
<protein>
    <submittedName>
        <fullName evidence="1">Uncharacterized protein</fullName>
    </submittedName>
</protein>
<dbReference type="RefSeq" id="WP_161315961.1">
    <property type="nucleotide sequence ID" value="NZ_WTUW01000002.1"/>
</dbReference>
<evidence type="ECO:0000313" key="2">
    <source>
        <dbReference type="Proteomes" id="UP000476030"/>
    </source>
</evidence>
<proteinExistence type="predicted"/>
<dbReference type="AlphaFoldDB" id="A0A6L8WBE8"/>
<dbReference type="Proteomes" id="UP000476030">
    <property type="component" value="Unassembled WGS sequence"/>
</dbReference>
<comment type="caution">
    <text evidence="1">The sequence shown here is derived from an EMBL/GenBank/DDBJ whole genome shotgun (WGS) entry which is preliminary data.</text>
</comment>